<feature type="binding site" evidence="12">
    <location>
        <position position="156"/>
    </location>
    <ligand>
        <name>FAD</name>
        <dbReference type="ChEBI" id="CHEBI:57692"/>
    </ligand>
</feature>
<dbReference type="PROSITE" id="PS00198">
    <property type="entry name" value="4FE4S_FER_1"/>
    <property type="match status" value="1"/>
</dbReference>
<keyword evidence="5" id="KW-0479">Metal-binding</keyword>
<sequence length="563" mass="60751">MLYIDPRSCVDCGACIQACPVDAIVPHDELTPHTTQYAELNALYFAHNSTITGRPQTEIGISQLVSQRQHPNTQPTPSTTLRVAIVGSGPSACYAAEELLTRRSNVEVHMFERLPTPWGLVRAGVAPDHPDTKDVIRSFENTVTRTGFHFHLNVEVGKDITHEELLNHHDAVIYAVGAHRDRRLNIPGEDLPGSHSATDFVAWYNGHPRAIDYTFDLSAERAVVVGNGNVALDVARILLTDVDTLSRTDAADHALAALAESRINEVVVLGRRGPAQAAYTTPELLALGHLRGIDVSVDPAEAELDAHTTAWLRDHPDPTAQFKASIAAEYATRVSRHRRRIALRYHGSPVEVLGTDRVRGLSIARNELVTSPGGRLEAAPTGKVEELDCGLVLRSVGYRGEPVQGVPFDEARALIPNQAGRAVNPAGGSPVAGVYTTGWIKRGPSGVIGTNKKCAKETIAGLLADHDAGRLTAPAQNIESLESLISRRQPRALDYPDWRTIDLHEQASAAGTPRPRVKLVDIGEMLAIVHASRVRDSALTPAKAGTRAWEEVQVPAPGPPGAK</sequence>
<evidence type="ECO:0000313" key="17">
    <source>
        <dbReference type="Proteomes" id="UP000287519"/>
    </source>
</evidence>
<dbReference type="GO" id="GO:0046872">
    <property type="term" value="F:metal ion binding"/>
    <property type="evidence" value="ECO:0007669"/>
    <property type="project" value="UniProtKB-KW"/>
</dbReference>
<dbReference type="InterPro" id="IPR021163">
    <property type="entry name" value="Ferredox_Rdtase_adrenod"/>
</dbReference>
<dbReference type="Gene3D" id="3.30.70.20">
    <property type="match status" value="1"/>
</dbReference>
<dbReference type="InterPro" id="IPR036188">
    <property type="entry name" value="FAD/NAD-bd_sf"/>
</dbReference>
<comment type="similarity">
    <text evidence="2">Belongs to the ferredoxin--NADP reductase type 1 family.</text>
</comment>
<evidence type="ECO:0000259" key="15">
    <source>
        <dbReference type="PROSITE" id="PS51379"/>
    </source>
</evidence>
<evidence type="ECO:0000256" key="7">
    <source>
        <dbReference type="ARBA" id="ARBA00022857"/>
    </source>
</evidence>
<feature type="binding site" evidence="13">
    <location>
        <position position="446"/>
    </location>
    <ligand>
        <name>NADP(+)</name>
        <dbReference type="ChEBI" id="CHEBI:58349"/>
    </ligand>
</feature>
<dbReference type="PRINTS" id="PR00419">
    <property type="entry name" value="ADXRDTASE"/>
</dbReference>
<feature type="region of interest" description="Disordered" evidence="14">
    <location>
        <begin position="541"/>
        <end position="563"/>
    </location>
</feature>
<evidence type="ECO:0000256" key="9">
    <source>
        <dbReference type="ARBA" id="ARBA00023004"/>
    </source>
</evidence>
<dbReference type="SUPFAM" id="SSF54862">
    <property type="entry name" value="4Fe-4S ferredoxins"/>
    <property type="match status" value="1"/>
</dbReference>
<keyword evidence="17" id="KW-1185">Reference proteome</keyword>
<proteinExistence type="inferred from homology"/>
<gene>
    <name evidence="16" type="ORF">Rhow_005208</name>
</gene>
<evidence type="ECO:0000256" key="2">
    <source>
        <dbReference type="ARBA" id="ARBA00008312"/>
    </source>
</evidence>
<comment type="catalytic activity">
    <reaction evidence="11">
        <text>2 reduced [2Fe-2S]-[ferredoxin] + NADP(+) + H(+) = 2 oxidized [2Fe-2S]-[ferredoxin] + NADPH</text>
        <dbReference type="Rhea" id="RHEA:20125"/>
        <dbReference type="Rhea" id="RHEA-COMP:10000"/>
        <dbReference type="Rhea" id="RHEA-COMP:10001"/>
        <dbReference type="ChEBI" id="CHEBI:15378"/>
        <dbReference type="ChEBI" id="CHEBI:33737"/>
        <dbReference type="ChEBI" id="CHEBI:33738"/>
        <dbReference type="ChEBI" id="CHEBI:57783"/>
        <dbReference type="ChEBI" id="CHEBI:58349"/>
        <dbReference type="EC" id="1.18.1.2"/>
    </reaction>
</comment>
<dbReference type="InterPro" id="IPR017896">
    <property type="entry name" value="4Fe4S_Fe-S-bd"/>
</dbReference>
<keyword evidence="4" id="KW-0285">Flavoprotein</keyword>
<keyword evidence="10" id="KW-0411">Iron-sulfur</keyword>
<evidence type="ECO:0000256" key="13">
    <source>
        <dbReference type="PIRSR" id="PIRSR000362-2"/>
    </source>
</evidence>
<feature type="binding site" evidence="12">
    <location>
        <begin position="446"/>
        <end position="448"/>
    </location>
    <ligand>
        <name>FAD</name>
        <dbReference type="ChEBI" id="CHEBI:57692"/>
    </ligand>
</feature>
<feature type="binding site" evidence="12">
    <location>
        <position position="112"/>
    </location>
    <ligand>
        <name>FAD</name>
        <dbReference type="ChEBI" id="CHEBI:57692"/>
    </ligand>
</feature>
<dbReference type="Proteomes" id="UP000287519">
    <property type="component" value="Unassembled WGS sequence"/>
</dbReference>
<dbReference type="PIRSF" id="PIRSF000362">
    <property type="entry name" value="FNR"/>
    <property type="match status" value="1"/>
</dbReference>
<dbReference type="AlphaFoldDB" id="A0A402CD80"/>
<feature type="binding site" evidence="12">
    <location>
        <position position="91"/>
    </location>
    <ligand>
        <name>FAD</name>
        <dbReference type="ChEBI" id="CHEBI:57692"/>
    </ligand>
</feature>
<dbReference type="Gene3D" id="3.40.50.720">
    <property type="entry name" value="NAD(P)-binding Rossmann-like Domain"/>
    <property type="match status" value="1"/>
</dbReference>
<evidence type="ECO:0000313" key="16">
    <source>
        <dbReference type="EMBL" id="GCE41549.1"/>
    </source>
</evidence>
<evidence type="ECO:0000256" key="8">
    <source>
        <dbReference type="ARBA" id="ARBA00023002"/>
    </source>
</evidence>
<accession>A0A402CD80</accession>
<dbReference type="EC" id="1.18.1.2" evidence="3"/>
<dbReference type="PROSITE" id="PS51379">
    <property type="entry name" value="4FE4S_FER_2"/>
    <property type="match status" value="1"/>
</dbReference>
<feature type="binding site" evidence="13">
    <location>
        <begin position="227"/>
        <end position="230"/>
    </location>
    <ligand>
        <name>NADP(+)</name>
        <dbReference type="ChEBI" id="CHEBI:58349"/>
    </ligand>
</feature>
<dbReference type="InterPro" id="IPR023753">
    <property type="entry name" value="FAD/NAD-binding_dom"/>
</dbReference>
<evidence type="ECO:0000256" key="14">
    <source>
        <dbReference type="SAM" id="MobiDB-lite"/>
    </source>
</evidence>
<dbReference type="Gene3D" id="3.50.50.60">
    <property type="entry name" value="FAD/NAD(P)-binding domain"/>
    <property type="match status" value="1"/>
</dbReference>
<evidence type="ECO:0000256" key="6">
    <source>
        <dbReference type="ARBA" id="ARBA00022827"/>
    </source>
</evidence>
<evidence type="ECO:0000256" key="12">
    <source>
        <dbReference type="PIRSR" id="PIRSR000362-1"/>
    </source>
</evidence>
<dbReference type="PANTHER" id="PTHR48467">
    <property type="entry name" value="GLUTAMATE SYNTHASE 1 [NADH], CHLOROPLASTIC-LIKE"/>
    <property type="match status" value="1"/>
</dbReference>
<evidence type="ECO:0000256" key="4">
    <source>
        <dbReference type="ARBA" id="ARBA00022630"/>
    </source>
</evidence>
<dbReference type="InterPro" id="IPR055275">
    <property type="entry name" value="Ferredox_Rdtase"/>
</dbReference>
<comment type="cofactor">
    <cofactor evidence="1 12">
        <name>FAD</name>
        <dbReference type="ChEBI" id="CHEBI:57692"/>
    </cofactor>
</comment>
<feature type="binding site" evidence="13">
    <location>
        <begin position="271"/>
        <end position="272"/>
    </location>
    <ligand>
        <name>NADP(+)</name>
        <dbReference type="ChEBI" id="CHEBI:58349"/>
    </ligand>
</feature>
<organism evidence="16 17">
    <name type="scientific">Rhodococcus wratislaviensis</name>
    <name type="common">Tsukamurella wratislaviensis</name>
    <dbReference type="NCBI Taxonomy" id="44752"/>
    <lineage>
        <taxon>Bacteria</taxon>
        <taxon>Bacillati</taxon>
        <taxon>Actinomycetota</taxon>
        <taxon>Actinomycetes</taxon>
        <taxon>Mycobacteriales</taxon>
        <taxon>Nocardiaceae</taxon>
        <taxon>Rhodococcus</taxon>
    </lineage>
</organism>
<evidence type="ECO:0000256" key="5">
    <source>
        <dbReference type="ARBA" id="ARBA00022723"/>
    </source>
</evidence>
<protein>
    <recommendedName>
        <fullName evidence="3">ferredoxin--NADP(+) reductase</fullName>
        <ecNumber evidence="3">1.18.1.2</ecNumber>
    </recommendedName>
</protein>
<reference evidence="16 17" key="1">
    <citation type="submission" date="2018-11" db="EMBL/GenBank/DDBJ databases">
        <title>Microbial catabolism of amino acid.</title>
        <authorList>
            <person name="Hibi M."/>
            <person name="Ogawa J."/>
        </authorList>
    </citation>
    <scope>NUCLEOTIDE SEQUENCE [LARGE SCALE GENOMIC DNA]</scope>
    <source>
        <strain evidence="16 17">C31-06</strain>
    </source>
</reference>
<dbReference type="SUPFAM" id="SSF51971">
    <property type="entry name" value="Nucleotide-binding domain"/>
    <property type="match status" value="1"/>
</dbReference>
<feature type="binding site" evidence="13">
    <location>
        <position position="283"/>
    </location>
    <ligand>
        <name>NADP(+)</name>
        <dbReference type="ChEBI" id="CHEBI:58349"/>
    </ligand>
</feature>
<name>A0A402CD80_RHOWR</name>
<dbReference type="GO" id="GO:0004324">
    <property type="term" value="F:ferredoxin-NADP+ reductase activity"/>
    <property type="evidence" value="ECO:0007669"/>
    <property type="project" value="UniProtKB-EC"/>
</dbReference>
<evidence type="ECO:0000256" key="11">
    <source>
        <dbReference type="ARBA" id="ARBA00047776"/>
    </source>
</evidence>
<keyword evidence="6 12" id="KW-0274">FAD</keyword>
<dbReference type="Pfam" id="PF07992">
    <property type="entry name" value="Pyr_redox_2"/>
    <property type="match status" value="1"/>
</dbReference>
<evidence type="ECO:0000256" key="1">
    <source>
        <dbReference type="ARBA" id="ARBA00001974"/>
    </source>
</evidence>
<dbReference type="GO" id="GO:0051536">
    <property type="term" value="F:iron-sulfur cluster binding"/>
    <property type="evidence" value="ECO:0007669"/>
    <property type="project" value="UniProtKB-KW"/>
</dbReference>
<dbReference type="PANTHER" id="PTHR48467:SF1">
    <property type="entry name" value="GLUTAMATE SYNTHASE 1 [NADH], CHLOROPLASTIC-LIKE"/>
    <property type="match status" value="1"/>
</dbReference>
<keyword evidence="7 13" id="KW-0521">NADP</keyword>
<feature type="domain" description="4Fe-4S ferredoxin-type" evidence="15">
    <location>
        <begin position="1"/>
        <end position="29"/>
    </location>
</feature>
<dbReference type="Pfam" id="PF00037">
    <property type="entry name" value="Fer4"/>
    <property type="match status" value="1"/>
</dbReference>
<comment type="caution">
    <text evidence="16">The sequence shown here is derived from an EMBL/GenBank/DDBJ whole genome shotgun (WGS) entry which is preliminary data.</text>
</comment>
<feature type="binding site" evidence="12">
    <location>
        <position position="120"/>
    </location>
    <ligand>
        <name>FAD</name>
        <dbReference type="ChEBI" id="CHEBI:57692"/>
    </ligand>
</feature>
<dbReference type="EMBL" id="BHYM01000045">
    <property type="protein sequence ID" value="GCE41549.1"/>
    <property type="molecule type" value="Genomic_DNA"/>
</dbReference>
<dbReference type="InterPro" id="IPR017900">
    <property type="entry name" value="4Fe4S_Fe_S_CS"/>
</dbReference>
<keyword evidence="8" id="KW-0560">Oxidoreductase</keyword>
<evidence type="ECO:0000256" key="10">
    <source>
        <dbReference type="ARBA" id="ARBA00023014"/>
    </source>
</evidence>
<keyword evidence="9" id="KW-0408">Iron</keyword>
<feature type="binding site" evidence="12">
    <location>
        <position position="439"/>
    </location>
    <ligand>
        <name>FAD</name>
        <dbReference type="ChEBI" id="CHEBI:57692"/>
    </ligand>
</feature>
<evidence type="ECO:0000256" key="3">
    <source>
        <dbReference type="ARBA" id="ARBA00013223"/>
    </source>
</evidence>